<dbReference type="GO" id="GO:0055085">
    <property type="term" value="P:transmembrane transport"/>
    <property type="evidence" value="ECO:0007669"/>
    <property type="project" value="InterPro"/>
</dbReference>
<dbReference type="EMBL" id="POTW01000003">
    <property type="protein sequence ID" value="PZF86335.1"/>
    <property type="molecule type" value="Genomic_DNA"/>
</dbReference>
<reference evidence="9 10" key="1">
    <citation type="submission" date="2018-01" db="EMBL/GenBank/DDBJ databases">
        <title>Draft genome sequence of Jiangella sp. GTF31.</title>
        <authorList>
            <person name="Sahin N."/>
            <person name="Ay H."/>
            <person name="Saygin H."/>
        </authorList>
    </citation>
    <scope>NUCLEOTIDE SEQUENCE [LARGE SCALE GENOMIC DNA]</scope>
    <source>
        <strain evidence="9 10">GTF31</strain>
    </source>
</reference>
<evidence type="ECO:0000256" key="4">
    <source>
        <dbReference type="ARBA" id="ARBA00022692"/>
    </source>
</evidence>
<organism evidence="9 10">
    <name type="scientific">Jiangella anatolica</name>
    <dbReference type="NCBI Taxonomy" id="2670374"/>
    <lineage>
        <taxon>Bacteria</taxon>
        <taxon>Bacillati</taxon>
        <taxon>Actinomycetota</taxon>
        <taxon>Actinomycetes</taxon>
        <taxon>Jiangellales</taxon>
        <taxon>Jiangellaceae</taxon>
        <taxon>Jiangella</taxon>
    </lineage>
</organism>
<evidence type="ECO:0000256" key="2">
    <source>
        <dbReference type="ARBA" id="ARBA00022448"/>
    </source>
</evidence>
<feature type="transmembrane region" description="Helical" evidence="7">
    <location>
        <begin position="193"/>
        <end position="220"/>
    </location>
</feature>
<feature type="transmembrane region" description="Helical" evidence="7">
    <location>
        <begin position="21"/>
        <end position="43"/>
    </location>
</feature>
<dbReference type="RefSeq" id="WP_111253027.1">
    <property type="nucleotide sequence ID" value="NZ_POTW01000003.1"/>
</dbReference>
<dbReference type="SUPFAM" id="SSF161098">
    <property type="entry name" value="MetI-like"/>
    <property type="match status" value="1"/>
</dbReference>
<keyword evidence="2 7" id="KW-0813">Transport</keyword>
<keyword evidence="6 7" id="KW-0472">Membrane</keyword>
<feature type="domain" description="ABC transmembrane type-1" evidence="8">
    <location>
        <begin position="84"/>
        <end position="277"/>
    </location>
</feature>
<keyword evidence="10" id="KW-1185">Reference proteome</keyword>
<name>A0A2W2BGM3_9ACTN</name>
<comment type="similarity">
    <text evidence="7">Belongs to the binding-protein-dependent transport system permease family.</text>
</comment>
<keyword evidence="5 7" id="KW-1133">Transmembrane helix</keyword>
<comment type="caution">
    <text evidence="9">The sequence shown here is derived from an EMBL/GenBank/DDBJ whole genome shotgun (WGS) entry which is preliminary data.</text>
</comment>
<protein>
    <submittedName>
        <fullName evidence="9">Sugar ABC transporter permease</fullName>
    </submittedName>
</protein>
<dbReference type="Pfam" id="PF00528">
    <property type="entry name" value="BPD_transp_1"/>
    <property type="match status" value="1"/>
</dbReference>
<dbReference type="PANTHER" id="PTHR43744">
    <property type="entry name" value="ABC TRANSPORTER PERMEASE PROTEIN MG189-RELATED-RELATED"/>
    <property type="match status" value="1"/>
</dbReference>
<proteinExistence type="inferred from homology"/>
<gene>
    <name evidence="9" type="ORF">C1I92_01760</name>
</gene>
<keyword evidence="4 7" id="KW-0812">Transmembrane</keyword>
<evidence type="ECO:0000256" key="6">
    <source>
        <dbReference type="ARBA" id="ARBA00023136"/>
    </source>
</evidence>
<evidence type="ECO:0000256" key="5">
    <source>
        <dbReference type="ARBA" id="ARBA00022989"/>
    </source>
</evidence>
<dbReference type="InterPro" id="IPR035906">
    <property type="entry name" value="MetI-like_sf"/>
</dbReference>
<dbReference type="GO" id="GO:0005886">
    <property type="term" value="C:plasma membrane"/>
    <property type="evidence" value="ECO:0007669"/>
    <property type="project" value="UniProtKB-SubCell"/>
</dbReference>
<dbReference type="AlphaFoldDB" id="A0A2W2BGM3"/>
<feature type="transmembrane region" description="Helical" evidence="7">
    <location>
        <begin position="255"/>
        <end position="277"/>
    </location>
</feature>
<feature type="transmembrane region" description="Helical" evidence="7">
    <location>
        <begin position="88"/>
        <end position="108"/>
    </location>
</feature>
<dbReference type="PROSITE" id="PS50928">
    <property type="entry name" value="ABC_TM1"/>
    <property type="match status" value="1"/>
</dbReference>
<dbReference type="PANTHER" id="PTHR43744:SF12">
    <property type="entry name" value="ABC TRANSPORTER PERMEASE PROTEIN MG189-RELATED"/>
    <property type="match status" value="1"/>
</dbReference>
<feature type="transmembrane region" description="Helical" evidence="7">
    <location>
        <begin position="152"/>
        <end position="173"/>
    </location>
</feature>
<dbReference type="InterPro" id="IPR000515">
    <property type="entry name" value="MetI-like"/>
</dbReference>
<dbReference type="CDD" id="cd06261">
    <property type="entry name" value="TM_PBP2"/>
    <property type="match status" value="1"/>
</dbReference>
<evidence type="ECO:0000259" key="8">
    <source>
        <dbReference type="PROSITE" id="PS50928"/>
    </source>
</evidence>
<comment type="subcellular location">
    <subcellularLocation>
        <location evidence="1 7">Cell membrane</location>
        <topology evidence="1 7">Multi-pass membrane protein</topology>
    </subcellularLocation>
</comment>
<evidence type="ECO:0000313" key="9">
    <source>
        <dbReference type="EMBL" id="PZF86335.1"/>
    </source>
</evidence>
<evidence type="ECO:0000256" key="7">
    <source>
        <dbReference type="RuleBase" id="RU363032"/>
    </source>
</evidence>
<keyword evidence="3" id="KW-1003">Cell membrane</keyword>
<evidence type="ECO:0000256" key="1">
    <source>
        <dbReference type="ARBA" id="ARBA00004651"/>
    </source>
</evidence>
<evidence type="ECO:0000313" key="10">
    <source>
        <dbReference type="Proteomes" id="UP000248764"/>
    </source>
</evidence>
<evidence type="ECO:0000256" key="3">
    <source>
        <dbReference type="ARBA" id="ARBA00022475"/>
    </source>
</evidence>
<dbReference type="Gene3D" id="1.10.3720.10">
    <property type="entry name" value="MetI-like"/>
    <property type="match status" value="1"/>
</dbReference>
<sequence length="291" mass="31720">MVSAAGGRDAARAPSRLLSRGAVTVALLVVMAYCLFPLLWLVIAATKDAADLTGTYGFAFADVNFADNVSTLLERDGGIYPRWFVNSLVYAGVGAAASTLICFLAGHAFDKFDFRGKEKVFGFVLIGVLVPGAATALPLYLLASNLGLVNTFWAVLLPGLVNPFGVYLARVFAHSYTPYELVEAGRLDGAREFGIFFRIAVPSMWPGVVTLFLFSFNGIWNNFFLPLLMLTDRDLFPVALGLYYWNSQSLTEADYYPSVITGSLFAVVPVILLFLFLQRYWRAGLGSGALK</sequence>
<dbReference type="Proteomes" id="UP000248764">
    <property type="component" value="Unassembled WGS sequence"/>
</dbReference>
<feature type="transmembrane region" description="Helical" evidence="7">
    <location>
        <begin position="120"/>
        <end position="140"/>
    </location>
</feature>
<accession>A0A2W2BGM3</accession>